<evidence type="ECO:0000313" key="2">
    <source>
        <dbReference type="Proteomes" id="UP000051804"/>
    </source>
</evidence>
<sequence>MSYIWSYIANNLFLEANGLQWTDEQIGTMRKLASEGFTRRETADELGISYDAVQKKSRRLGIEFQPPMTNEYDSDGTQSSDTILKVVRGHKMTPREVLEAHGYDYTKWELLRATSNYWKQKPEATLFQSKIQIRPLVDAEQYESLMNDIITHKEPYQAKAPIFVESDRYLVIPAFDTHFNGHTFDVYAESLKRQLDIIQRGHYAKILLILGGDLAHVDNINSTTAKGTQLETTDLGETVNEMEQYFETLIEAIIKNANECEVMYAPGNHDPSVGYMFARLLKRAYSNQTNITWDISLKHYKGAMLGHNFIGATHGDKGKNNYLAKYLDEFGFMLGTAQNRELFTGHLHSEMSKDLGGFVQRQVSTRKPTDRWTDDIGVVAHKTFELVEYSDHDTRAIYYV</sequence>
<comment type="caution">
    <text evidence="1">The sequence shown here is derived from an EMBL/GenBank/DDBJ whole genome shotgun (WGS) entry which is preliminary data.</text>
</comment>
<reference evidence="1 2" key="1">
    <citation type="journal article" date="2015" name="Genome Announc.">
        <title>Expanding the biotechnology potential of lactobacilli through comparative genomics of 213 strains and associated genera.</title>
        <authorList>
            <person name="Sun Z."/>
            <person name="Harris H.M."/>
            <person name="McCann A."/>
            <person name="Guo C."/>
            <person name="Argimon S."/>
            <person name="Zhang W."/>
            <person name="Yang X."/>
            <person name="Jeffery I.B."/>
            <person name="Cooney J.C."/>
            <person name="Kagawa T.F."/>
            <person name="Liu W."/>
            <person name="Song Y."/>
            <person name="Salvetti E."/>
            <person name="Wrobel A."/>
            <person name="Rasinkangas P."/>
            <person name="Parkhill J."/>
            <person name="Rea M.C."/>
            <person name="O'Sullivan O."/>
            <person name="Ritari J."/>
            <person name="Douillard F.P."/>
            <person name="Paul Ross R."/>
            <person name="Yang R."/>
            <person name="Briner A.E."/>
            <person name="Felis G.E."/>
            <person name="de Vos W.M."/>
            <person name="Barrangou R."/>
            <person name="Klaenhammer T.R."/>
            <person name="Caufield P.W."/>
            <person name="Cui Y."/>
            <person name="Zhang H."/>
            <person name="O'Toole P.W."/>
        </authorList>
    </citation>
    <scope>NUCLEOTIDE SEQUENCE [LARGE SCALE GENOMIC DNA]</scope>
    <source>
        <strain evidence="1 2">JCM 17158</strain>
    </source>
</reference>
<name>A0A0R1K1B9_9LACO</name>
<dbReference type="SUPFAM" id="SSF56300">
    <property type="entry name" value="Metallo-dependent phosphatases"/>
    <property type="match status" value="1"/>
</dbReference>
<proteinExistence type="predicted"/>
<accession>A0A0R1K1B9</accession>
<gene>
    <name evidence="1" type="ORF">FD02_GL001030</name>
</gene>
<dbReference type="Gene3D" id="3.60.21.10">
    <property type="match status" value="1"/>
</dbReference>
<dbReference type="PATRIC" id="fig|1291734.4.peg.1060"/>
<dbReference type="STRING" id="1291734.FD02_GL001030"/>
<evidence type="ECO:0000313" key="1">
    <source>
        <dbReference type="EMBL" id="KRK73175.1"/>
    </source>
</evidence>
<dbReference type="Gene3D" id="1.10.10.60">
    <property type="entry name" value="Homeodomain-like"/>
    <property type="match status" value="1"/>
</dbReference>
<keyword evidence="2" id="KW-1185">Reference proteome</keyword>
<evidence type="ECO:0008006" key="3">
    <source>
        <dbReference type="Google" id="ProtNLM"/>
    </source>
</evidence>
<protein>
    <recommendedName>
        <fullName evidence="3">Phage protein</fullName>
    </recommendedName>
</protein>
<organism evidence="1 2">
    <name type="scientific">Lacticaseibacillus nasuensis JCM 17158</name>
    <dbReference type="NCBI Taxonomy" id="1291734"/>
    <lineage>
        <taxon>Bacteria</taxon>
        <taxon>Bacillati</taxon>
        <taxon>Bacillota</taxon>
        <taxon>Bacilli</taxon>
        <taxon>Lactobacillales</taxon>
        <taxon>Lactobacillaceae</taxon>
        <taxon>Lacticaseibacillus</taxon>
    </lineage>
</organism>
<dbReference type="InterPro" id="IPR029052">
    <property type="entry name" value="Metallo-depent_PP-like"/>
</dbReference>
<dbReference type="EMBL" id="AZDJ01000013">
    <property type="protein sequence ID" value="KRK73175.1"/>
    <property type="molecule type" value="Genomic_DNA"/>
</dbReference>
<dbReference type="AlphaFoldDB" id="A0A0R1K1B9"/>
<dbReference type="Proteomes" id="UP000051804">
    <property type="component" value="Unassembled WGS sequence"/>
</dbReference>